<name>A0A2N3PP70_9PROT</name>
<dbReference type="Pfam" id="PF16868">
    <property type="entry name" value="NMT1_3"/>
    <property type="match status" value="1"/>
</dbReference>
<proteinExistence type="predicted"/>
<evidence type="ECO:0000313" key="2">
    <source>
        <dbReference type="EMBL" id="PKU22223.1"/>
    </source>
</evidence>
<accession>A0A2N3PP70</accession>
<dbReference type="AlphaFoldDB" id="A0A2N3PP70"/>
<dbReference type="PANTHER" id="PTHR42941:SF1">
    <property type="entry name" value="SLL1037 PROTEIN"/>
    <property type="match status" value="1"/>
</dbReference>
<dbReference type="PANTHER" id="PTHR42941">
    <property type="entry name" value="SLL1037 PROTEIN"/>
    <property type="match status" value="1"/>
</dbReference>
<feature type="signal peptide" evidence="1">
    <location>
        <begin position="1"/>
        <end position="45"/>
    </location>
</feature>
<organism evidence="2 3">
    <name type="scientific">Telmatospirillum siberiense</name>
    <dbReference type="NCBI Taxonomy" id="382514"/>
    <lineage>
        <taxon>Bacteria</taxon>
        <taxon>Pseudomonadati</taxon>
        <taxon>Pseudomonadota</taxon>
        <taxon>Alphaproteobacteria</taxon>
        <taxon>Rhodospirillales</taxon>
        <taxon>Rhodospirillaceae</taxon>
        <taxon>Telmatospirillum</taxon>
    </lineage>
</organism>
<keyword evidence="1" id="KW-0732">Signal</keyword>
<dbReference type="Proteomes" id="UP000233293">
    <property type="component" value="Unassembled WGS sequence"/>
</dbReference>
<sequence>MQDLEVAPPVLQADGFRKMSLLRGGRRLLFAAASLFCLLPGPAGAGNVATPAPIVMGTATSGGGFEVYGRALAEAVAENDPGLVILPRATAGSLQNVPLLRSGTLDIALVQGTAVEEALADGQKGKNPLSILYALYSSPGLFAVRADQPYRTIDDLRGQAIAFGAAGSGLVGLARDVLGGLGWDMRRDFDARLLERAGDGADLVLNGEVTALWGAGVGWPAFQAVAAGPAGARFIGLDDEDIARVTARYPYLKEMSVPAGAYPGMTEAVKTVGPWSFIMVRPGFPEDLAYRLARALHLAEARLAARLPQGAETTAVNTVSTAEVGVLHPGAIRYFRDVGLLP</sequence>
<dbReference type="Gene3D" id="3.40.190.10">
    <property type="entry name" value="Periplasmic binding protein-like II"/>
    <property type="match status" value="2"/>
</dbReference>
<evidence type="ECO:0000256" key="1">
    <source>
        <dbReference type="SAM" id="SignalP"/>
    </source>
</evidence>
<reference evidence="3" key="1">
    <citation type="submission" date="2017-12" db="EMBL/GenBank/DDBJ databases">
        <title>Draft genome sequence of Telmatospirillum siberiense 26-4b1T, an acidotolerant peatland alphaproteobacterium potentially involved in sulfur cycling.</title>
        <authorList>
            <person name="Hausmann B."/>
            <person name="Pjevac P."/>
            <person name="Schreck K."/>
            <person name="Herbold C.W."/>
            <person name="Daims H."/>
            <person name="Wagner M."/>
            <person name="Pester M."/>
            <person name="Loy A."/>
        </authorList>
    </citation>
    <scope>NUCLEOTIDE SEQUENCE [LARGE SCALE GENOMIC DNA]</scope>
    <source>
        <strain evidence="3">26-4b1</strain>
    </source>
</reference>
<feature type="chain" id="PRO_5014807439" evidence="1">
    <location>
        <begin position="46"/>
        <end position="342"/>
    </location>
</feature>
<dbReference type="InterPro" id="IPR011852">
    <property type="entry name" value="TRAP_TAXI"/>
</dbReference>
<gene>
    <name evidence="2" type="ORF">CWS72_23005</name>
</gene>
<dbReference type="NCBIfam" id="TIGR02122">
    <property type="entry name" value="TRAP_TAXI"/>
    <property type="match status" value="1"/>
</dbReference>
<comment type="caution">
    <text evidence="2">The sequence shown here is derived from an EMBL/GenBank/DDBJ whole genome shotgun (WGS) entry which is preliminary data.</text>
</comment>
<protein>
    <submittedName>
        <fullName evidence="2">Immunogenic protein</fullName>
    </submittedName>
</protein>
<keyword evidence="3" id="KW-1185">Reference proteome</keyword>
<dbReference type="EMBL" id="PIUM01000036">
    <property type="protein sequence ID" value="PKU22223.1"/>
    <property type="molecule type" value="Genomic_DNA"/>
</dbReference>
<dbReference type="SUPFAM" id="SSF53850">
    <property type="entry name" value="Periplasmic binding protein-like II"/>
    <property type="match status" value="1"/>
</dbReference>
<evidence type="ECO:0000313" key="3">
    <source>
        <dbReference type="Proteomes" id="UP000233293"/>
    </source>
</evidence>